<feature type="transmembrane region" description="Helical" evidence="2">
    <location>
        <begin position="214"/>
        <end position="230"/>
    </location>
</feature>
<feature type="transmembrane region" description="Helical" evidence="2">
    <location>
        <begin position="152"/>
        <end position="171"/>
    </location>
</feature>
<feature type="compositionally biased region" description="Basic residues" evidence="1">
    <location>
        <begin position="1"/>
        <end position="11"/>
    </location>
</feature>
<sequence length="426" mass="48850">MPSARTPKRYAKIPAGSNPASPIDEKSEHDYDIEHDFQAPFCSDECIDTKTSVSAFDGLSIDGKRATYISERTSSKEIKYLHNERFIEDASSVEPSQSNPYHHYIPPLIRLICTTNLVNDQTILRIYRRLCRVDHDSKVDDGGTTLVKLIKLWLVIIGGILITHPFARWMKWEIDDTYSIADFFLYDFTTVLFDMLFFFVVGRMYNSEVDIDKLFPWGIFIALGCIYPSIANDFAFLRHSLSMYEMMCNWPMILFAYVATLLVLAVLLVGGLLRSHYRRMVLISRCIESVVLAVMFILPFASNNNFHLHHWFGMWFLGMQSNAPEWWSRAFQAYCLGSYINGIAVYGRDPILGCNMAFYRSTNANCQYMSCYEAGGGNGTHHYKPFVAPDWRTCNATGVHSNTTETLQLRSLEGHQTSLKFLLQYD</sequence>
<keyword evidence="2" id="KW-0472">Membrane</keyword>
<gene>
    <name evidence="3" type="ORF">QTG54_007578</name>
</gene>
<organism evidence="3 4">
    <name type="scientific">Skeletonema marinoi</name>
    <dbReference type="NCBI Taxonomy" id="267567"/>
    <lineage>
        <taxon>Eukaryota</taxon>
        <taxon>Sar</taxon>
        <taxon>Stramenopiles</taxon>
        <taxon>Ochrophyta</taxon>
        <taxon>Bacillariophyta</taxon>
        <taxon>Coscinodiscophyceae</taxon>
        <taxon>Thalassiosirophycidae</taxon>
        <taxon>Thalassiosirales</taxon>
        <taxon>Skeletonemataceae</taxon>
        <taxon>Skeletonema</taxon>
        <taxon>Skeletonema marinoi-dohrnii complex</taxon>
    </lineage>
</organism>
<evidence type="ECO:0000313" key="4">
    <source>
        <dbReference type="Proteomes" id="UP001224775"/>
    </source>
</evidence>
<keyword evidence="2" id="KW-1133">Transmembrane helix</keyword>
<dbReference type="EMBL" id="JATAAI010000012">
    <property type="protein sequence ID" value="KAK1742005.1"/>
    <property type="molecule type" value="Genomic_DNA"/>
</dbReference>
<evidence type="ECO:0000313" key="3">
    <source>
        <dbReference type="EMBL" id="KAK1742005.1"/>
    </source>
</evidence>
<feature type="transmembrane region" description="Helical" evidence="2">
    <location>
        <begin position="183"/>
        <end position="202"/>
    </location>
</feature>
<evidence type="ECO:0000256" key="2">
    <source>
        <dbReference type="SAM" id="Phobius"/>
    </source>
</evidence>
<feature type="region of interest" description="Disordered" evidence="1">
    <location>
        <begin position="1"/>
        <end position="28"/>
    </location>
</feature>
<comment type="caution">
    <text evidence="3">The sequence shown here is derived from an EMBL/GenBank/DDBJ whole genome shotgun (WGS) entry which is preliminary data.</text>
</comment>
<feature type="transmembrane region" description="Helical" evidence="2">
    <location>
        <begin position="280"/>
        <end position="301"/>
    </location>
</feature>
<proteinExistence type="predicted"/>
<accession>A0AAD9DDP9</accession>
<feature type="transmembrane region" description="Helical" evidence="2">
    <location>
        <begin position="250"/>
        <end position="273"/>
    </location>
</feature>
<protein>
    <submittedName>
        <fullName evidence="3">Uncharacterized protein</fullName>
    </submittedName>
</protein>
<dbReference type="Proteomes" id="UP001224775">
    <property type="component" value="Unassembled WGS sequence"/>
</dbReference>
<feature type="non-terminal residue" evidence="3">
    <location>
        <position position="426"/>
    </location>
</feature>
<keyword evidence="2" id="KW-0812">Transmembrane</keyword>
<keyword evidence="4" id="KW-1185">Reference proteome</keyword>
<dbReference type="AlphaFoldDB" id="A0AAD9DDP9"/>
<name>A0AAD9DDP9_9STRA</name>
<reference evidence="3" key="1">
    <citation type="submission" date="2023-06" db="EMBL/GenBank/DDBJ databases">
        <title>Survivors Of The Sea: Transcriptome response of Skeletonema marinoi to long-term dormancy.</title>
        <authorList>
            <person name="Pinder M.I.M."/>
            <person name="Kourtchenko O."/>
            <person name="Robertson E.K."/>
            <person name="Larsson T."/>
            <person name="Maumus F."/>
            <person name="Osuna-Cruz C.M."/>
            <person name="Vancaester E."/>
            <person name="Stenow R."/>
            <person name="Vandepoele K."/>
            <person name="Ploug H."/>
            <person name="Bruchert V."/>
            <person name="Godhe A."/>
            <person name="Topel M."/>
        </authorList>
    </citation>
    <scope>NUCLEOTIDE SEQUENCE</scope>
    <source>
        <strain evidence="3">R05AC</strain>
    </source>
</reference>
<evidence type="ECO:0000256" key="1">
    <source>
        <dbReference type="SAM" id="MobiDB-lite"/>
    </source>
</evidence>